<evidence type="ECO:0000313" key="12">
    <source>
        <dbReference type="EMBL" id="CEM63349.1"/>
    </source>
</evidence>
<evidence type="ECO:0000313" key="13">
    <source>
        <dbReference type="EMBL" id="QEJ99706.1"/>
    </source>
</evidence>
<keyword evidence="14" id="KW-1185">Reference proteome</keyword>
<dbReference type="Gene3D" id="3.90.1860.10">
    <property type="entry name" value="tRNA-splicing ligase RtcB"/>
    <property type="match status" value="1"/>
</dbReference>
<dbReference type="InterPro" id="IPR036025">
    <property type="entry name" value="RtcB-like_sf"/>
</dbReference>
<dbReference type="GO" id="GO:0005525">
    <property type="term" value="F:GTP binding"/>
    <property type="evidence" value="ECO:0007669"/>
    <property type="project" value="UniProtKB-KW"/>
</dbReference>
<dbReference type="GO" id="GO:0042245">
    <property type="term" value="P:RNA repair"/>
    <property type="evidence" value="ECO:0007669"/>
    <property type="project" value="UniProtKB-KW"/>
</dbReference>
<keyword evidence="4 10" id="KW-0547">Nucleotide-binding</keyword>
<keyword evidence="3 11" id="KW-0479">Metal-binding</keyword>
<protein>
    <recommendedName>
        <fullName evidence="1">3'-phosphate/5'-hydroxy nucleic acid ligase</fullName>
        <ecNumber evidence="1">6.5.1.8</ecNumber>
    </recommendedName>
</protein>
<keyword evidence="7 11" id="KW-0464">Manganese</keyword>
<reference evidence="12" key="2">
    <citation type="submission" date="2015-01" db="EMBL/GenBank/DDBJ databases">
        <authorList>
            <person name="Xiang T."/>
            <person name="Song Y."/>
            <person name="Huang L."/>
            <person name="Wang B."/>
            <person name="Wu P."/>
        </authorList>
    </citation>
    <scope>NUCLEOTIDE SEQUENCE [LARGE SCALE GENOMIC DNA]</scope>
    <source>
        <strain evidence="12">V1</strain>
    </source>
</reference>
<feature type="binding site" evidence="11">
    <location>
        <position position="140"/>
    </location>
    <ligand>
        <name>Mn(2+)</name>
        <dbReference type="ChEBI" id="CHEBI:29035"/>
        <label>1</label>
    </ligand>
</feature>
<feature type="binding site" evidence="10">
    <location>
        <begin position="268"/>
        <end position="269"/>
    </location>
    <ligand>
        <name>GMP</name>
        <dbReference type="ChEBI" id="CHEBI:58115"/>
    </ligand>
</feature>
<dbReference type="GO" id="GO:0006281">
    <property type="term" value="P:DNA repair"/>
    <property type="evidence" value="ECO:0007669"/>
    <property type="project" value="TreeGrafter"/>
</dbReference>
<feature type="binding site" evidence="10">
    <location>
        <begin position="318"/>
        <end position="321"/>
    </location>
    <ligand>
        <name>GMP</name>
        <dbReference type="ChEBI" id="CHEBI:58115"/>
    </ligand>
</feature>
<reference evidence="13 15" key="3">
    <citation type="submission" date="2019-08" db="EMBL/GenBank/DDBJ databases">
        <authorList>
            <person name="Kuhnert P."/>
        </authorList>
    </citation>
    <scope>NUCLEOTIDE SEQUENCE [LARGE SCALE GENOMIC DNA]</scope>
    <source>
        <strain evidence="13 15">B36.5</strain>
    </source>
</reference>
<evidence type="ECO:0000256" key="7">
    <source>
        <dbReference type="ARBA" id="ARBA00023211"/>
    </source>
</evidence>
<feature type="binding site" evidence="11">
    <location>
        <position position="268"/>
    </location>
    <ligand>
        <name>Mn(2+)</name>
        <dbReference type="ChEBI" id="CHEBI:29035"/>
        <label>2</label>
    </ligand>
</feature>
<evidence type="ECO:0000256" key="8">
    <source>
        <dbReference type="ARBA" id="ARBA00047746"/>
    </source>
</evidence>
<dbReference type="GO" id="GO:0170057">
    <property type="term" value="F:RNA ligase (GTP) activity"/>
    <property type="evidence" value="ECO:0007669"/>
    <property type="project" value="UniProtKB-EC"/>
</dbReference>
<evidence type="ECO:0000313" key="14">
    <source>
        <dbReference type="Proteomes" id="UP000042527"/>
    </source>
</evidence>
<dbReference type="GO" id="GO:0006396">
    <property type="term" value="P:RNA processing"/>
    <property type="evidence" value="ECO:0007669"/>
    <property type="project" value="InterPro"/>
</dbReference>
<sequence>MKNYKIFAESIEEEAKRQVEELSRQEFAKNSKIRIMPDVHAGKGCVIGTTMTIEDKICPNLVGVDIGCGISVFELGKIEPINFHKLDKVIRENIPSGSAIRKDERISKELKERLSTLTCANKINLEREYFSCGSLGGGNHFIEVNKDEIGNIYLAIHSGSRHLGTAVANYHQRKAIELLTSQNKAHKELIAKLKSERREKDIAAELVALPKQTHIPNELAFLSGEHTKNYLHDMTITQSFASENRKIIGEIILEKMNLEANDSWESIHNYVDIENKILRKGATPAYKGQKVIIPMNMRDGSLLCIGKGNAEWNFSAPHGAGRLMSRSAARSKLSFDTFKKEMSGVFSTSVSVCTLDEAPMAYKPMESILRQIKDTVHVTAIIKPLYNFKAP</sequence>
<evidence type="ECO:0000256" key="4">
    <source>
        <dbReference type="ARBA" id="ARBA00022741"/>
    </source>
</evidence>
<dbReference type="RefSeq" id="WP_044635052.1">
    <property type="nucleotide sequence ID" value="NZ_CDNC01000050.1"/>
</dbReference>
<evidence type="ECO:0000256" key="3">
    <source>
        <dbReference type="ARBA" id="ARBA00022723"/>
    </source>
</evidence>
<dbReference type="SUPFAM" id="SSF103365">
    <property type="entry name" value="Hypothetical protein PH1602"/>
    <property type="match status" value="1"/>
</dbReference>
<dbReference type="EC" id="6.5.1.8" evidence="1"/>
<evidence type="ECO:0000256" key="6">
    <source>
        <dbReference type="ARBA" id="ARBA00023134"/>
    </source>
</evidence>
<dbReference type="InterPro" id="IPR052915">
    <property type="entry name" value="RtcB-like"/>
</dbReference>
<accession>A0A0B7GXE5</accession>
<evidence type="ECO:0000256" key="10">
    <source>
        <dbReference type="PIRSR" id="PIRSR601233-2"/>
    </source>
</evidence>
<keyword evidence="2 13" id="KW-0436">Ligase</keyword>
<comment type="cofactor">
    <cofactor evidence="11">
        <name>Mn(2+)</name>
        <dbReference type="ChEBI" id="CHEBI:29035"/>
    </cofactor>
    <text evidence="11">Binds 2 manganese ions per subunit.</text>
</comment>
<dbReference type="PANTHER" id="PTHR43749">
    <property type="entry name" value="RNA-SPLICING LIGASE RTCB"/>
    <property type="match status" value="1"/>
</dbReference>
<dbReference type="GeneID" id="57754506"/>
<reference evidence="14" key="1">
    <citation type="submission" date="2015-01" db="EMBL/GenBank/DDBJ databases">
        <authorList>
            <person name="Manzoor Shahid"/>
            <person name="Zubair Saima"/>
        </authorList>
    </citation>
    <scope>NUCLEOTIDE SEQUENCE [LARGE SCALE GENOMIC DNA]</scope>
    <source>
        <strain evidence="14">V1</strain>
    </source>
</reference>
<proteinExistence type="predicted"/>
<dbReference type="Proteomes" id="UP000042527">
    <property type="component" value="Unassembled WGS sequence"/>
</dbReference>
<keyword evidence="6 10" id="KW-0342">GTP-binding</keyword>
<feature type="active site" description="GMP-histidine intermediate" evidence="9">
    <location>
        <position position="318"/>
    </location>
</feature>
<feature type="binding site" evidence="10">
    <location>
        <begin position="139"/>
        <end position="143"/>
    </location>
    <ligand>
        <name>GMP</name>
        <dbReference type="ChEBI" id="CHEBI:58115"/>
    </ligand>
</feature>
<evidence type="ECO:0000256" key="9">
    <source>
        <dbReference type="PIRSR" id="PIRSR601233-1"/>
    </source>
</evidence>
<dbReference type="InterPro" id="IPR001233">
    <property type="entry name" value="RtcB"/>
</dbReference>
<evidence type="ECO:0000256" key="11">
    <source>
        <dbReference type="PIRSR" id="PIRSR601233-3"/>
    </source>
</evidence>
<evidence type="ECO:0000256" key="1">
    <source>
        <dbReference type="ARBA" id="ARBA00012726"/>
    </source>
</evidence>
<dbReference type="AlphaFoldDB" id="A0A0B7GXE5"/>
<dbReference type="Proteomes" id="UP000323594">
    <property type="component" value="Chromosome"/>
</dbReference>
<evidence type="ECO:0000313" key="15">
    <source>
        <dbReference type="Proteomes" id="UP000323594"/>
    </source>
</evidence>
<gene>
    <name evidence="13" type="ORF">FUT82_15935</name>
    <name evidence="12" type="ORF">TPHV1_80102</name>
</gene>
<name>A0A0B7GXE5_TREPH</name>
<dbReference type="Pfam" id="PF01139">
    <property type="entry name" value="RtcB"/>
    <property type="match status" value="2"/>
</dbReference>
<evidence type="ECO:0000256" key="5">
    <source>
        <dbReference type="ARBA" id="ARBA00022800"/>
    </source>
</evidence>
<feature type="binding site" evidence="10">
    <location>
        <begin position="294"/>
        <end position="297"/>
    </location>
    <ligand>
        <name>GMP</name>
        <dbReference type="ChEBI" id="CHEBI:58115"/>
    </ligand>
</feature>
<evidence type="ECO:0000256" key="2">
    <source>
        <dbReference type="ARBA" id="ARBA00022598"/>
    </source>
</evidence>
<dbReference type="OrthoDB" id="9802323at2"/>
<keyword evidence="5" id="KW-0692">RNA repair</keyword>
<feature type="binding site" evidence="10">
    <location>
        <position position="301"/>
    </location>
    <ligand>
        <name>GMP</name>
        <dbReference type="ChEBI" id="CHEBI:58115"/>
    </ligand>
</feature>
<dbReference type="GO" id="GO:0003909">
    <property type="term" value="F:DNA ligase activity"/>
    <property type="evidence" value="ECO:0007669"/>
    <property type="project" value="TreeGrafter"/>
</dbReference>
<dbReference type="GO" id="GO:0030145">
    <property type="term" value="F:manganese ion binding"/>
    <property type="evidence" value="ECO:0007669"/>
    <property type="project" value="TreeGrafter"/>
</dbReference>
<comment type="catalytic activity">
    <reaction evidence="8">
        <text>a 3'-end 3'-phospho-ribonucleotide-RNA + a 5'-end dephospho-ribonucleoside-RNA + GTP = a ribonucleotidyl-ribonucleotide-RNA + GMP + diphosphate</text>
        <dbReference type="Rhea" id="RHEA:68076"/>
        <dbReference type="Rhea" id="RHEA-COMP:10463"/>
        <dbReference type="Rhea" id="RHEA-COMP:13936"/>
        <dbReference type="Rhea" id="RHEA-COMP:17355"/>
        <dbReference type="ChEBI" id="CHEBI:33019"/>
        <dbReference type="ChEBI" id="CHEBI:37565"/>
        <dbReference type="ChEBI" id="CHEBI:58115"/>
        <dbReference type="ChEBI" id="CHEBI:83062"/>
        <dbReference type="ChEBI" id="CHEBI:138284"/>
        <dbReference type="ChEBI" id="CHEBI:173118"/>
        <dbReference type="EC" id="6.5.1.8"/>
    </reaction>
</comment>
<dbReference type="EMBL" id="CP042817">
    <property type="protein sequence ID" value="QEJ99706.1"/>
    <property type="molecule type" value="Genomic_DNA"/>
</dbReference>
<feature type="binding site" evidence="11">
    <location>
        <position position="65"/>
    </location>
    <ligand>
        <name>Mn(2+)</name>
        <dbReference type="ChEBI" id="CHEBI:29035"/>
        <label>1</label>
    </ligand>
</feature>
<dbReference type="EMBL" id="CDNC01000050">
    <property type="protein sequence ID" value="CEM63349.1"/>
    <property type="molecule type" value="Genomic_DNA"/>
</dbReference>
<feature type="binding site" evidence="11">
    <location>
        <position position="157"/>
    </location>
    <ligand>
        <name>Mn(2+)</name>
        <dbReference type="ChEBI" id="CHEBI:29035"/>
        <label>2</label>
    </ligand>
</feature>
<organism evidence="12 14">
    <name type="scientific">Treponema phagedenis</name>
    <dbReference type="NCBI Taxonomy" id="162"/>
    <lineage>
        <taxon>Bacteria</taxon>
        <taxon>Pseudomonadati</taxon>
        <taxon>Spirochaetota</taxon>
        <taxon>Spirochaetia</taxon>
        <taxon>Spirochaetales</taxon>
        <taxon>Treponemataceae</taxon>
        <taxon>Treponema</taxon>
    </lineage>
</organism>
<dbReference type="PANTHER" id="PTHR43749:SF2">
    <property type="entry name" value="RNA-SPLICING LIGASE RTCB"/>
    <property type="match status" value="1"/>
</dbReference>